<name>A0A3L9Y2X6_9RHOB</name>
<dbReference type="Pfam" id="PF16363">
    <property type="entry name" value="GDP_Man_Dehyd"/>
    <property type="match status" value="1"/>
</dbReference>
<evidence type="ECO:0000313" key="2">
    <source>
        <dbReference type="EMBL" id="RMA40663.1"/>
    </source>
</evidence>
<dbReference type="EMBL" id="RCNT01000014">
    <property type="protein sequence ID" value="RMA40663.1"/>
    <property type="molecule type" value="Genomic_DNA"/>
</dbReference>
<dbReference type="OrthoDB" id="9801785at2"/>
<dbReference type="Proteomes" id="UP000281343">
    <property type="component" value="Unassembled WGS sequence"/>
</dbReference>
<dbReference type="Gene3D" id="3.40.50.720">
    <property type="entry name" value="NAD(P)-binding Rossmann-like Domain"/>
    <property type="match status" value="1"/>
</dbReference>
<keyword evidence="3" id="KW-1185">Reference proteome</keyword>
<keyword evidence="2" id="KW-0456">Lyase</keyword>
<evidence type="ECO:0000313" key="3">
    <source>
        <dbReference type="Proteomes" id="UP000281343"/>
    </source>
</evidence>
<organism evidence="2 3">
    <name type="scientific">Rhodophyticola porphyridii</name>
    <dbReference type="NCBI Taxonomy" id="1852017"/>
    <lineage>
        <taxon>Bacteria</taxon>
        <taxon>Pseudomonadati</taxon>
        <taxon>Pseudomonadota</taxon>
        <taxon>Alphaproteobacteria</taxon>
        <taxon>Rhodobacterales</taxon>
        <taxon>Roseobacteraceae</taxon>
        <taxon>Rhodophyticola</taxon>
    </lineage>
</organism>
<dbReference type="EC" id="4.2.1.45" evidence="2"/>
<dbReference type="NCBIfam" id="TIGR02622">
    <property type="entry name" value="CDP_4_6_dhtase"/>
    <property type="match status" value="1"/>
</dbReference>
<dbReference type="InterPro" id="IPR016040">
    <property type="entry name" value="NAD(P)-bd_dom"/>
</dbReference>
<reference evidence="2 3" key="1">
    <citation type="submission" date="2018-10" db="EMBL/GenBank/DDBJ databases">
        <authorList>
            <person name="Jung H.S."/>
            <person name="Jeon C.O."/>
        </authorList>
    </citation>
    <scope>NUCLEOTIDE SEQUENCE [LARGE SCALE GENOMIC DNA]</scope>
    <source>
        <strain evidence="2 3">MA-7-27</strain>
    </source>
</reference>
<dbReference type="PANTHER" id="PTHR43000">
    <property type="entry name" value="DTDP-D-GLUCOSE 4,6-DEHYDRATASE-RELATED"/>
    <property type="match status" value="1"/>
</dbReference>
<comment type="caution">
    <text evidence="2">The sequence shown here is derived from an EMBL/GenBank/DDBJ whole genome shotgun (WGS) entry which is preliminary data.</text>
</comment>
<dbReference type="SUPFAM" id="SSF51735">
    <property type="entry name" value="NAD(P)-binding Rossmann-fold domains"/>
    <property type="match status" value="1"/>
</dbReference>
<protein>
    <submittedName>
        <fullName evidence="2">CDP-glucose 4,6-dehydratase</fullName>
        <ecNumber evidence="2">4.2.1.45</ecNumber>
    </submittedName>
</protein>
<proteinExistence type="predicted"/>
<accession>A0A3L9Y2X6</accession>
<gene>
    <name evidence="2" type="primary">rfbG</name>
    <name evidence="2" type="ORF">D9R08_18445</name>
</gene>
<feature type="domain" description="NAD(P)-binding" evidence="1">
    <location>
        <begin position="10"/>
        <end position="320"/>
    </location>
</feature>
<dbReference type="AlphaFoldDB" id="A0A3L9Y2X6"/>
<dbReference type="InterPro" id="IPR013445">
    <property type="entry name" value="CDP_4_6_deHydtase"/>
</dbReference>
<dbReference type="InterPro" id="IPR036291">
    <property type="entry name" value="NAD(P)-bd_dom_sf"/>
</dbReference>
<dbReference type="RefSeq" id="WP_121899597.1">
    <property type="nucleotide sequence ID" value="NZ_RCNT01000014.1"/>
</dbReference>
<dbReference type="GO" id="GO:0047733">
    <property type="term" value="F:CDP-glucose 4,6-dehydratase activity"/>
    <property type="evidence" value="ECO:0007669"/>
    <property type="project" value="UniProtKB-EC"/>
</dbReference>
<dbReference type="Gene3D" id="3.90.25.10">
    <property type="entry name" value="UDP-galactose 4-epimerase, domain 1"/>
    <property type="match status" value="1"/>
</dbReference>
<evidence type="ECO:0000259" key="1">
    <source>
        <dbReference type="Pfam" id="PF16363"/>
    </source>
</evidence>
<sequence length="349" mass="38518">MFDWAGKRILVTGHTGFKGAWLSEVLLRRGAEVFGLALEPETQPSLFDQLNLAARLNHRIGDIRHLDTVRERVAQAKPQMVFHLAAQSLVRRSYRDPLGTWGSNVMGTVCLLEALRDVEGPCACVVVTTDKVYRNREWEFPYRETDALGGHDPYSASKAAAELVAGSFRNSFFAAGAKVRLATARAGNVIGGGDWAEDRLLPDLARAYAKGETLSVRNPDATRPWQHVLDPLAGYMILAEHLWATPVPAEHAFNFGPEQDAQRSVEQVVSAATQTWPGTYVTLSEENPVHEAGKLSLGIERSRHVLGWKPRWGFERAIAEAVDWYRQVASGADTCTVTEAQIAAFEASR</sequence>